<evidence type="ECO:0000259" key="5">
    <source>
        <dbReference type="PROSITE" id="PS50893"/>
    </source>
</evidence>
<keyword evidence="2" id="KW-0547">Nucleotide-binding</keyword>
<proteinExistence type="predicted"/>
<dbReference type="PANTHER" id="PTHR19211">
    <property type="entry name" value="ATP-BINDING TRANSPORT PROTEIN-RELATED"/>
    <property type="match status" value="1"/>
</dbReference>
<dbReference type="InterPro" id="IPR027417">
    <property type="entry name" value="P-loop_NTPase"/>
</dbReference>
<dbReference type="PROSITE" id="PS50893">
    <property type="entry name" value="ABC_TRANSPORTER_2"/>
    <property type="match status" value="2"/>
</dbReference>
<keyword evidence="7" id="KW-1185">Reference proteome</keyword>
<dbReference type="InterPro" id="IPR003439">
    <property type="entry name" value="ABC_transporter-like_ATP-bd"/>
</dbReference>
<evidence type="ECO:0000256" key="4">
    <source>
        <dbReference type="SAM" id="MobiDB-lite"/>
    </source>
</evidence>
<dbReference type="GO" id="GO:0016887">
    <property type="term" value="F:ATP hydrolysis activity"/>
    <property type="evidence" value="ECO:0007669"/>
    <property type="project" value="InterPro"/>
</dbReference>
<dbReference type="OrthoDB" id="3169603at2"/>
<feature type="domain" description="ABC transporter" evidence="5">
    <location>
        <begin position="340"/>
        <end position="539"/>
    </location>
</feature>
<dbReference type="Pfam" id="PF00005">
    <property type="entry name" value="ABC_tran"/>
    <property type="match status" value="2"/>
</dbReference>
<dbReference type="Proteomes" id="UP000011863">
    <property type="component" value="Chromosome"/>
</dbReference>
<evidence type="ECO:0000256" key="2">
    <source>
        <dbReference type="ARBA" id="ARBA00022741"/>
    </source>
</evidence>
<dbReference type="SUPFAM" id="SSF52540">
    <property type="entry name" value="P-loop containing nucleoside triphosphate hydrolases"/>
    <property type="match status" value="2"/>
</dbReference>
<gene>
    <name evidence="6" type="ORF">YM304_09450</name>
</gene>
<feature type="region of interest" description="Disordered" evidence="4">
    <location>
        <begin position="274"/>
        <end position="295"/>
    </location>
</feature>
<accession>A0A6C7E7S5</accession>
<evidence type="ECO:0000256" key="3">
    <source>
        <dbReference type="ARBA" id="ARBA00022840"/>
    </source>
</evidence>
<reference evidence="6 7" key="1">
    <citation type="journal article" date="2013" name="Int. J. Syst. Evol. Microbiol.">
        <title>Ilumatobacter nonamiense sp. nov. and Ilumatobacter coccineum sp. nov., isolated from seashore sand.</title>
        <authorList>
            <person name="Matsumoto A."/>
            <person name="Kasai H."/>
            <person name="Matsuo Y."/>
            <person name="Shizuri Y."/>
            <person name="Ichikawa N."/>
            <person name="Fujita N."/>
            <person name="Omura S."/>
            <person name="Takahashi Y."/>
        </authorList>
    </citation>
    <scope>NUCLEOTIDE SEQUENCE [LARGE SCALE GENOMIC DNA]</scope>
    <source>
        <strain evidence="7">NBRC 103263 / KCTC 29153 / YM16-304</strain>
    </source>
</reference>
<dbReference type="CDD" id="cd03221">
    <property type="entry name" value="ABCF_EF-3"/>
    <property type="match status" value="2"/>
</dbReference>
<dbReference type="PANTHER" id="PTHR19211:SF123">
    <property type="entry name" value="ABC TRANSPORTER"/>
    <property type="match status" value="1"/>
</dbReference>
<organism evidence="6 7">
    <name type="scientific">Ilumatobacter coccineus (strain NBRC 103263 / KCTC 29153 / YM16-304)</name>
    <dbReference type="NCBI Taxonomy" id="1313172"/>
    <lineage>
        <taxon>Bacteria</taxon>
        <taxon>Bacillati</taxon>
        <taxon>Actinomycetota</taxon>
        <taxon>Acidimicrobiia</taxon>
        <taxon>Acidimicrobiales</taxon>
        <taxon>Ilumatobacteraceae</taxon>
        <taxon>Ilumatobacter</taxon>
    </lineage>
</organism>
<dbReference type="PROSITE" id="PS00211">
    <property type="entry name" value="ABC_TRANSPORTER_1"/>
    <property type="match status" value="2"/>
</dbReference>
<dbReference type="SMART" id="SM00382">
    <property type="entry name" value="AAA"/>
    <property type="match status" value="2"/>
</dbReference>
<keyword evidence="1" id="KW-0677">Repeat</keyword>
<name>A0A6C7E7S5_ILUCY</name>
<feature type="domain" description="ABC transporter" evidence="5">
    <location>
        <begin position="5"/>
        <end position="264"/>
    </location>
</feature>
<dbReference type="EMBL" id="AP012057">
    <property type="protein sequence ID" value="BAN01259.1"/>
    <property type="molecule type" value="Genomic_DNA"/>
</dbReference>
<sequence>MTASLISRNLTVNRGPLSVLESVDLTLSPGDRLGVVGPNGIGKSTLLRALAGQVDLDAGSVEAMPPTAAIGYLAQEPDRTDEPVDEYLARRTGVSAAQRELDRTTEAFGNDAAGAADDYSVALERWLALGAADFESRVAETWVELGLDERLHDQPMSSLSGGEAARVALASLLLSRFDVFLLDEPTNDLDLDGLERLERWVLGVDAPVLVVSHDRAFLDRTVTGVLEIDHHDHRVERFNGGWAAFLAERALARQRAQDRYDEYASKRQTLLDRGQREREWSAKGRGRLRRSGETDKHIRHHQLNQTEQLAGRAARTERAVERLDRTGAVEEPRTPWELHLDIPTAGRSGDAVGWLQQAVVERPGFVFGPVDFDLGWGDRVAITGPNGAGKSTLIDLLLGRVAPTSGRASTGASVVVGEIEQARDAFVGDDDLLAGFVRSTQMLVADARQLLAKFRLGPEQLGRPGSTLSPGERTRASMAMLMANGANLLVLDEPTNHLDLEAIEQLEVALDAYAGTLLLVTHDRELLDTVRFTRTIEVVDGTVIER</sequence>
<dbReference type="InterPro" id="IPR050611">
    <property type="entry name" value="ABCF"/>
</dbReference>
<dbReference type="FunFam" id="3.40.50.300:FF:000011">
    <property type="entry name" value="Putative ABC transporter ATP-binding component"/>
    <property type="match status" value="1"/>
</dbReference>
<evidence type="ECO:0000313" key="7">
    <source>
        <dbReference type="Proteomes" id="UP000011863"/>
    </source>
</evidence>
<dbReference type="InterPro" id="IPR017871">
    <property type="entry name" value="ABC_transporter-like_CS"/>
</dbReference>
<dbReference type="InterPro" id="IPR003593">
    <property type="entry name" value="AAA+_ATPase"/>
</dbReference>
<dbReference type="AlphaFoldDB" id="A0A6C7E7S5"/>
<dbReference type="Gene3D" id="3.40.50.300">
    <property type="entry name" value="P-loop containing nucleotide triphosphate hydrolases"/>
    <property type="match status" value="2"/>
</dbReference>
<dbReference type="KEGG" id="aym:YM304_09450"/>
<protein>
    <submittedName>
        <fullName evidence="6">Putative ABC transporter ATP-binding protein</fullName>
    </submittedName>
</protein>
<evidence type="ECO:0000256" key="1">
    <source>
        <dbReference type="ARBA" id="ARBA00022737"/>
    </source>
</evidence>
<evidence type="ECO:0000313" key="6">
    <source>
        <dbReference type="EMBL" id="BAN01259.1"/>
    </source>
</evidence>
<keyword evidence="3 6" id="KW-0067">ATP-binding</keyword>
<dbReference type="RefSeq" id="WP_015440506.1">
    <property type="nucleotide sequence ID" value="NC_020520.1"/>
</dbReference>
<dbReference type="GO" id="GO:0005524">
    <property type="term" value="F:ATP binding"/>
    <property type="evidence" value="ECO:0007669"/>
    <property type="project" value="UniProtKB-KW"/>
</dbReference>